<dbReference type="EMBL" id="BJNQ01000017">
    <property type="protein sequence ID" value="GEC76231.1"/>
    <property type="molecule type" value="Genomic_DNA"/>
</dbReference>
<dbReference type="RefSeq" id="WP_141387158.1">
    <property type="nucleotide sequence ID" value="NZ_BJNQ01000017.1"/>
</dbReference>
<evidence type="ECO:0000313" key="4">
    <source>
        <dbReference type="Proteomes" id="UP000317410"/>
    </source>
</evidence>
<accession>A0A4Y4B6P3</accession>
<dbReference type="AlphaFoldDB" id="A0A4Y4B6P3"/>
<evidence type="ECO:0000256" key="2">
    <source>
        <dbReference type="SAM" id="Phobius"/>
    </source>
</evidence>
<keyword evidence="2" id="KW-0812">Transmembrane</keyword>
<sequence length="379" mass="39267">MLDADELEELRSLQARAYGREASLTDADAVRLRALEERRVAPGVEPVGLDLAPTADTVSPPDRGESSDDAGSASAEAGDQGVEAAAPDAAEGHPSPVAEGSPGTGESARSLWRAHWRPAVLAVAALLVVGVGVGWLLFGRSAATPVALSAQQQEWQSALIAGGRYDPGSVRALAVEQGAVISAATKDDGAITCLLVATSASALPTCERTETVEGSGLFGAVTVESKDDIRRELNVQMMFTASGEPAVSTYTAEYGPGTTNGVTYANAGEAEKAKRIAAQGVEINSLWVIGYDGEVPVWTGMALESFQTCLIYDGSDDRFPRVCADALTLQEQSATLVLNVVDEESGEVVRLEVPTWSDGSSSLMITREGGADGAGGDGR</sequence>
<protein>
    <submittedName>
        <fullName evidence="3">Uncharacterized protein</fullName>
    </submittedName>
</protein>
<proteinExistence type="predicted"/>
<feature type="region of interest" description="Disordered" evidence="1">
    <location>
        <begin position="43"/>
        <end position="109"/>
    </location>
</feature>
<keyword evidence="2" id="KW-0472">Membrane</keyword>
<name>A0A4Y4B6P3_MICMQ</name>
<feature type="compositionally biased region" description="Low complexity" evidence="1">
    <location>
        <begin position="69"/>
        <end position="81"/>
    </location>
</feature>
<dbReference type="Proteomes" id="UP000317410">
    <property type="component" value="Unassembled WGS sequence"/>
</dbReference>
<evidence type="ECO:0000313" key="3">
    <source>
        <dbReference type="EMBL" id="GEC76231.1"/>
    </source>
</evidence>
<evidence type="ECO:0000256" key="1">
    <source>
        <dbReference type="SAM" id="MobiDB-lite"/>
    </source>
</evidence>
<keyword evidence="2" id="KW-1133">Transmembrane helix</keyword>
<gene>
    <name evidence="3" type="ORF">MLI01_23760</name>
</gene>
<comment type="caution">
    <text evidence="3">The sequence shown here is derived from an EMBL/GenBank/DDBJ whole genome shotgun (WGS) entry which is preliminary data.</text>
</comment>
<reference evidence="3 4" key="1">
    <citation type="submission" date="2019-06" db="EMBL/GenBank/DDBJ databases">
        <title>Whole genome shotgun sequence of Microbacterium liquefaciens NBRC 15037.</title>
        <authorList>
            <person name="Hosoyama A."/>
            <person name="Uohara A."/>
            <person name="Ohji S."/>
            <person name="Ichikawa N."/>
        </authorList>
    </citation>
    <scope>NUCLEOTIDE SEQUENCE [LARGE SCALE GENOMIC DNA]</scope>
    <source>
        <strain evidence="3 4">NBRC 15037</strain>
    </source>
</reference>
<feature type="transmembrane region" description="Helical" evidence="2">
    <location>
        <begin position="119"/>
        <end position="138"/>
    </location>
</feature>
<organism evidence="3 4">
    <name type="scientific">Microbacterium maritypicum</name>
    <name type="common">Microbacterium liquefaciens</name>
    <dbReference type="NCBI Taxonomy" id="33918"/>
    <lineage>
        <taxon>Bacteria</taxon>
        <taxon>Bacillati</taxon>
        <taxon>Actinomycetota</taxon>
        <taxon>Actinomycetes</taxon>
        <taxon>Micrococcales</taxon>
        <taxon>Microbacteriaceae</taxon>
        <taxon>Microbacterium</taxon>
    </lineage>
</organism>